<dbReference type="RefSeq" id="WP_165825573.1">
    <property type="nucleotide sequence ID" value="NZ_QEKW01000002.1"/>
</dbReference>
<protein>
    <submittedName>
        <fullName evidence="2">Uncharacterized protein DUF2530</fullName>
    </submittedName>
</protein>
<accession>A0A2U1FLZ2</accession>
<dbReference type="EMBL" id="QEKW01000002">
    <property type="protein sequence ID" value="PVZ13201.1"/>
    <property type="molecule type" value="Genomic_DNA"/>
</dbReference>
<name>A0A2U1FLZ2_9PSEU</name>
<keyword evidence="1" id="KW-0812">Transmembrane</keyword>
<sequence length="88" mass="9230">MPRRLDLHAEPPPLPRRLTDVVPVVLAGSAIWLAVAVVLGVLAAAGVRPLDVWFAAAVVGVGLGGVGLGVLALQRRAQRRGVKWAQKL</sequence>
<dbReference type="InterPro" id="IPR019681">
    <property type="entry name" value="DUF2530"/>
</dbReference>
<organism evidence="2 3">
    <name type="scientific">Actinomycetospora cinnamomea</name>
    <dbReference type="NCBI Taxonomy" id="663609"/>
    <lineage>
        <taxon>Bacteria</taxon>
        <taxon>Bacillati</taxon>
        <taxon>Actinomycetota</taxon>
        <taxon>Actinomycetes</taxon>
        <taxon>Pseudonocardiales</taxon>
        <taxon>Pseudonocardiaceae</taxon>
        <taxon>Actinomycetospora</taxon>
    </lineage>
</organism>
<reference evidence="2 3" key="1">
    <citation type="submission" date="2018-04" db="EMBL/GenBank/DDBJ databases">
        <title>Genomic Encyclopedia of Type Strains, Phase IV (KMG-IV): sequencing the most valuable type-strain genomes for metagenomic binning, comparative biology and taxonomic classification.</title>
        <authorList>
            <person name="Goeker M."/>
        </authorList>
    </citation>
    <scope>NUCLEOTIDE SEQUENCE [LARGE SCALE GENOMIC DNA]</scope>
    <source>
        <strain evidence="2 3">DSM 45771</strain>
    </source>
</reference>
<dbReference type="Proteomes" id="UP000245639">
    <property type="component" value="Unassembled WGS sequence"/>
</dbReference>
<comment type="caution">
    <text evidence="2">The sequence shown here is derived from an EMBL/GenBank/DDBJ whole genome shotgun (WGS) entry which is preliminary data.</text>
</comment>
<evidence type="ECO:0000256" key="1">
    <source>
        <dbReference type="SAM" id="Phobius"/>
    </source>
</evidence>
<keyword evidence="1" id="KW-1133">Transmembrane helix</keyword>
<dbReference type="Pfam" id="PF10745">
    <property type="entry name" value="DUF2530"/>
    <property type="match status" value="1"/>
</dbReference>
<feature type="transmembrane region" description="Helical" evidence="1">
    <location>
        <begin position="52"/>
        <end position="73"/>
    </location>
</feature>
<gene>
    <name evidence="2" type="ORF">C8D89_102351</name>
</gene>
<evidence type="ECO:0000313" key="3">
    <source>
        <dbReference type="Proteomes" id="UP000245639"/>
    </source>
</evidence>
<keyword evidence="1" id="KW-0472">Membrane</keyword>
<feature type="transmembrane region" description="Helical" evidence="1">
    <location>
        <begin position="21"/>
        <end position="46"/>
    </location>
</feature>
<evidence type="ECO:0000313" key="2">
    <source>
        <dbReference type="EMBL" id="PVZ13201.1"/>
    </source>
</evidence>
<dbReference type="AlphaFoldDB" id="A0A2U1FLZ2"/>
<keyword evidence="3" id="KW-1185">Reference proteome</keyword>
<proteinExistence type="predicted"/>